<evidence type="ECO:0000256" key="2">
    <source>
        <dbReference type="ARBA" id="ARBA00022723"/>
    </source>
</evidence>
<dbReference type="OrthoDB" id="2668416at2759"/>
<feature type="domain" description="DDE Tnp4" evidence="3">
    <location>
        <begin position="60"/>
        <end position="132"/>
    </location>
</feature>
<evidence type="ECO:0000256" key="1">
    <source>
        <dbReference type="ARBA" id="ARBA00001968"/>
    </source>
</evidence>
<dbReference type="GO" id="GO:0046872">
    <property type="term" value="F:metal ion binding"/>
    <property type="evidence" value="ECO:0007669"/>
    <property type="project" value="UniProtKB-KW"/>
</dbReference>
<comment type="caution">
    <text evidence="4">The sequence shown here is derived from an EMBL/GenBank/DDBJ whole genome shotgun (WGS) entry which is preliminary data.</text>
</comment>
<evidence type="ECO:0000313" key="4">
    <source>
        <dbReference type="EMBL" id="CAI2189239.1"/>
    </source>
</evidence>
<accession>A0A9W4T195</accession>
<sequence length="174" mass="20894">MLDQFSNIISWPNKSQIDEIFYGFESISSFNSSLKKVIRAVDGFHICILPTIKNFERYINRKPGSVYDARVFQRSSLFHEIQTNKQRFFPNNTYIIRDSAFMLRSWLMTLIKQYNNRIQEERNYNKIYSSTHTLNDIVTNLGGDDNYFNAYELNDRQIENLRKQRRLEIIQELR</sequence>
<dbReference type="AlphaFoldDB" id="A0A9W4T195"/>
<name>A0A9W4T195_9GLOM</name>
<proteinExistence type="predicted"/>
<comment type="cofactor">
    <cofactor evidence="1">
        <name>a divalent metal cation</name>
        <dbReference type="ChEBI" id="CHEBI:60240"/>
    </cofactor>
</comment>
<evidence type="ECO:0000313" key="5">
    <source>
        <dbReference type="Proteomes" id="UP001153678"/>
    </source>
</evidence>
<dbReference type="EMBL" id="CAMKVN010005697">
    <property type="protein sequence ID" value="CAI2189239.1"/>
    <property type="molecule type" value="Genomic_DNA"/>
</dbReference>
<dbReference type="InterPro" id="IPR027806">
    <property type="entry name" value="HARBI1_dom"/>
</dbReference>
<organism evidence="4 5">
    <name type="scientific">Funneliformis geosporum</name>
    <dbReference type="NCBI Taxonomy" id="1117311"/>
    <lineage>
        <taxon>Eukaryota</taxon>
        <taxon>Fungi</taxon>
        <taxon>Fungi incertae sedis</taxon>
        <taxon>Mucoromycota</taxon>
        <taxon>Glomeromycotina</taxon>
        <taxon>Glomeromycetes</taxon>
        <taxon>Glomerales</taxon>
        <taxon>Glomeraceae</taxon>
        <taxon>Funneliformis</taxon>
    </lineage>
</organism>
<reference evidence="4" key="1">
    <citation type="submission" date="2022-08" db="EMBL/GenBank/DDBJ databases">
        <authorList>
            <person name="Kallberg Y."/>
            <person name="Tangrot J."/>
            <person name="Rosling A."/>
        </authorList>
    </citation>
    <scope>NUCLEOTIDE SEQUENCE</scope>
    <source>
        <strain evidence="4">Wild A</strain>
    </source>
</reference>
<keyword evidence="5" id="KW-1185">Reference proteome</keyword>
<protein>
    <submittedName>
        <fullName evidence="4">1582_t:CDS:1</fullName>
    </submittedName>
</protein>
<gene>
    <name evidence="4" type="ORF">FWILDA_LOCUS13980</name>
</gene>
<dbReference type="Proteomes" id="UP001153678">
    <property type="component" value="Unassembled WGS sequence"/>
</dbReference>
<dbReference type="Pfam" id="PF13359">
    <property type="entry name" value="DDE_Tnp_4"/>
    <property type="match status" value="1"/>
</dbReference>
<keyword evidence="2" id="KW-0479">Metal-binding</keyword>
<evidence type="ECO:0000259" key="3">
    <source>
        <dbReference type="Pfam" id="PF13359"/>
    </source>
</evidence>